<protein>
    <submittedName>
        <fullName evidence="2">Uncharacterized protein</fullName>
    </submittedName>
</protein>
<organism evidence="2 3">
    <name type="scientific">Fistulifera solaris</name>
    <name type="common">Oleaginous diatom</name>
    <dbReference type="NCBI Taxonomy" id="1519565"/>
    <lineage>
        <taxon>Eukaryota</taxon>
        <taxon>Sar</taxon>
        <taxon>Stramenopiles</taxon>
        <taxon>Ochrophyta</taxon>
        <taxon>Bacillariophyta</taxon>
        <taxon>Bacillariophyceae</taxon>
        <taxon>Bacillariophycidae</taxon>
        <taxon>Naviculales</taxon>
        <taxon>Naviculaceae</taxon>
        <taxon>Fistulifera</taxon>
    </lineage>
</organism>
<dbReference type="OrthoDB" id="54541at2759"/>
<feature type="compositionally biased region" description="Low complexity" evidence="1">
    <location>
        <begin position="153"/>
        <end position="165"/>
    </location>
</feature>
<comment type="caution">
    <text evidence="2">The sequence shown here is derived from an EMBL/GenBank/DDBJ whole genome shotgun (WGS) entry which is preliminary data.</text>
</comment>
<accession>A0A1Z5KGZ0</accession>
<dbReference type="EMBL" id="BDSP01000225">
    <property type="protein sequence ID" value="GAX25486.1"/>
    <property type="molecule type" value="Genomic_DNA"/>
</dbReference>
<sequence length="171" mass="19201">MNLVERSGVEEKKEDASEHPLLQNNQQSKSEEKDEEEQNSGLQAQMESYAQCIFGSCGGVASIFTGRRRNSGDIHEINDGPPPPPPLSIADELRRLATQNGQIWGGPRAQDIPRFLGEEAVHSFDDDNISQISQHTLEELMGNGDPAAHRRMLQQQHQQLMQHQQQEQKLP</sequence>
<dbReference type="Proteomes" id="UP000198406">
    <property type="component" value="Unassembled WGS sequence"/>
</dbReference>
<proteinExistence type="predicted"/>
<feature type="region of interest" description="Disordered" evidence="1">
    <location>
        <begin position="1"/>
        <end position="44"/>
    </location>
</feature>
<reference evidence="2 3" key="1">
    <citation type="journal article" date="2015" name="Plant Cell">
        <title>Oil accumulation by the oleaginous diatom Fistulifera solaris as revealed by the genome and transcriptome.</title>
        <authorList>
            <person name="Tanaka T."/>
            <person name="Maeda Y."/>
            <person name="Veluchamy A."/>
            <person name="Tanaka M."/>
            <person name="Abida H."/>
            <person name="Marechal E."/>
            <person name="Bowler C."/>
            <person name="Muto M."/>
            <person name="Sunaga Y."/>
            <person name="Tanaka M."/>
            <person name="Yoshino T."/>
            <person name="Taniguchi T."/>
            <person name="Fukuda Y."/>
            <person name="Nemoto M."/>
            <person name="Matsumoto M."/>
            <person name="Wong P.S."/>
            <person name="Aburatani S."/>
            <person name="Fujibuchi W."/>
        </authorList>
    </citation>
    <scope>NUCLEOTIDE SEQUENCE [LARGE SCALE GENOMIC DNA]</scope>
    <source>
        <strain evidence="2 3">JPCC DA0580</strain>
    </source>
</reference>
<feature type="region of interest" description="Disordered" evidence="1">
    <location>
        <begin position="142"/>
        <end position="171"/>
    </location>
</feature>
<name>A0A1Z5KGZ0_FISSO</name>
<evidence type="ECO:0000313" key="3">
    <source>
        <dbReference type="Proteomes" id="UP000198406"/>
    </source>
</evidence>
<feature type="compositionally biased region" description="Basic and acidic residues" evidence="1">
    <location>
        <begin position="7"/>
        <end position="18"/>
    </location>
</feature>
<dbReference type="InParanoid" id="A0A1Z5KGZ0"/>
<keyword evidence="3" id="KW-1185">Reference proteome</keyword>
<dbReference type="AlphaFoldDB" id="A0A1Z5KGZ0"/>
<evidence type="ECO:0000313" key="2">
    <source>
        <dbReference type="EMBL" id="GAX25486.1"/>
    </source>
</evidence>
<evidence type="ECO:0000256" key="1">
    <source>
        <dbReference type="SAM" id="MobiDB-lite"/>
    </source>
</evidence>
<feature type="region of interest" description="Disordered" evidence="1">
    <location>
        <begin position="70"/>
        <end position="89"/>
    </location>
</feature>
<gene>
    <name evidence="2" type="ORF">FisN_12Lh025</name>
</gene>